<proteinExistence type="predicted"/>
<dbReference type="EMBL" id="JACHBC010000009">
    <property type="protein sequence ID" value="MBB5562792.1"/>
    <property type="molecule type" value="Genomic_DNA"/>
</dbReference>
<accession>A0A7W8XH55</accession>
<evidence type="ECO:0000256" key="4">
    <source>
        <dbReference type="SAM" id="MobiDB-lite"/>
    </source>
</evidence>
<name>A0A7W8XH55_9HYPH</name>
<evidence type="ECO:0000256" key="3">
    <source>
        <dbReference type="ARBA" id="ARBA00023172"/>
    </source>
</evidence>
<comment type="caution">
    <text evidence="6">The sequence shown here is derived from an EMBL/GenBank/DDBJ whole genome shotgun (WGS) entry which is preliminary data.</text>
</comment>
<dbReference type="Proteomes" id="UP000528824">
    <property type="component" value="Unassembled WGS sequence"/>
</dbReference>
<dbReference type="Pfam" id="PF13610">
    <property type="entry name" value="DDE_Tnp_IS240"/>
    <property type="match status" value="1"/>
</dbReference>
<evidence type="ECO:0000313" key="6">
    <source>
        <dbReference type="EMBL" id="MBB5562792.1"/>
    </source>
</evidence>
<dbReference type="InterPro" id="IPR032874">
    <property type="entry name" value="DDE_dom"/>
</dbReference>
<keyword evidence="2" id="KW-0238">DNA-binding</keyword>
<feature type="domain" description="DDE" evidence="5">
    <location>
        <begin position="76"/>
        <end position="187"/>
    </location>
</feature>
<keyword evidence="1" id="KW-0815">Transposition</keyword>
<dbReference type="InterPro" id="IPR052183">
    <property type="entry name" value="IS_Transposase"/>
</dbReference>
<dbReference type="InterPro" id="IPR047930">
    <property type="entry name" value="Transpos_IS6"/>
</dbReference>
<organism evidence="6 7">
    <name type="scientific">Rhizobium lentis</name>
    <dbReference type="NCBI Taxonomy" id="1138194"/>
    <lineage>
        <taxon>Bacteria</taxon>
        <taxon>Pseudomonadati</taxon>
        <taxon>Pseudomonadota</taxon>
        <taxon>Alphaproteobacteria</taxon>
        <taxon>Hyphomicrobiales</taxon>
        <taxon>Rhizobiaceae</taxon>
        <taxon>Rhizobium/Agrobacterium group</taxon>
        <taxon>Rhizobium</taxon>
    </lineage>
</organism>
<dbReference type="RefSeq" id="WP_312862812.1">
    <property type="nucleotide sequence ID" value="NZ_JACHBB010000023.1"/>
</dbReference>
<sequence length="273" mass="31535">MSEGTISYKNHRFPPQIIARAVWLHFRFPLSLRLVEEMLLERGVVVSYETIRRWGRNFGPTYAKQLRRKKPSRADIWHLGEVVICIAERKHWLWRAVDQAGYVLDEIVQTRRDTKAAKRLLIRLLRKQGLMPKRIVTDKLRLYGAAKREVMPDVEHRSHKVSTTGRRTLTYRCENEKGRCRDFDRPAARSASYRSFRQSEISSSHHLKKAQLSPPTSIESAPWRGGRPSPAHVPDFADPQPLRSLMKPRDIAGAIVTAGGEGRARNFRSKPSR</sequence>
<dbReference type="GO" id="GO:0006310">
    <property type="term" value="P:DNA recombination"/>
    <property type="evidence" value="ECO:0007669"/>
    <property type="project" value="UniProtKB-KW"/>
</dbReference>
<keyword evidence="7" id="KW-1185">Reference proteome</keyword>
<dbReference type="GO" id="GO:0032196">
    <property type="term" value="P:transposition"/>
    <property type="evidence" value="ECO:0007669"/>
    <property type="project" value="UniProtKB-KW"/>
</dbReference>
<evidence type="ECO:0000313" key="7">
    <source>
        <dbReference type="Proteomes" id="UP000528824"/>
    </source>
</evidence>
<dbReference type="PANTHER" id="PTHR35528:SF3">
    <property type="entry name" value="BLL1675 PROTEIN"/>
    <property type="match status" value="1"/>
</dbReference>
<gene>
    <name evidence="6" type="ORF">GGI59_004481</name>
</gene>
<evidence type="ECO:0000256" key="2">
    <source>
        <dbReference type="ARBA" id="ARBA00023125"/>
    </source>
</evidence>
<dbReference type="NCBIfam" id="NF033587">
    <property type="entry name" value="transpos_IS6"/>
    <property type="match status" value="1"/>
</dbReference>
<dbReference type="PANTHER" id="PTHR35528">
    <property type="entry name" value="BLL1675 PROTEIN"/>
    <property type="match status" value="1"/>
</dbReference>
<dbReference type="GO" id="GO:0003677">
    <property type="term" value="F:DNA binding"/>
    <property type="evidence" value="ECO:0007669"/>
    <property type="project" value="UniProtKB-KW"/>
</dbReference>
<protein>
    <submittedName>
        <fullName evidence="6">Transposase-like protein</fullName>
    </submittedName>
</protein>
<evidence type="ECO:0000256" key="1">
    <source>
        <dbReference type="ARBA" id="ARBA00022578"/>
    </source>
</evidence>
<feature type="region of interest" description="Disordered" evidence="4">
    <location>
        <begin position="197"/>
        <end position="243"/>
    </location>
</feature>
<dbReference type="AlphaFoldDB" id="A0A7W8XH55"/>
<evidence type="ECO:0000259" key="5">
    <source>
        <dbReference type="Pfam" id="PF13610"/>
    </source>
</evidence>
<reference evidence="6 7" key="1">
    <citation type="submission" date="2020-08" db="EMBL/GenBank/DDBJ databases">
        <title>Genomic Encyclopedia of Type Strains, Phase IV (KMG-V): Genome sequencing to study the core and pangenomes of soil and plant-associated prokaryotes.</title>
        <authorList>
            <person name="Whitman W."/>
        </authorList>
    </citation>
    <scope>NUCLEOTIDE SEQUENCE [LARGE SCALE GENOMIC DNA]</scope>
    <source>
        <strain evidence="6 7">SEMIA 4034</strain>
    </source>
</reference>
<keyword evidence="3" id="KW-0233">DNA recombination</keyword>